<dbReference type="Proteomes" id="UP000595332">
    <property type="component" value="Chromosome"/>
</dbReference>
<dbReference type="PROSITE" id="PS51833">
    <property type="entry name" value="HDOD"/>
    <property type="match status" value="1"/>
</dbReference>
<dbReference type="InterPro" id="IPR013976">
    <property type="entry name" value="HDOD"/>
</dbReference>
<dbReference type="PANTHER" id="PTHR33525:SF3">
    <property type="entry name" value="RIBONUCLEASE Y"/>
    <property type="match status" value="1"/>
</dbReference>
<dbReference type="Gene3D" id="1.10.3210.10">
    <property type="entry name" value="Hypothetical protein af1432"/>
    <property type="match status" value="1"/>
</dbReference>
<accession>A0A7R6PHC6</accession>
<dbReference type="EMBL" id="AP014546">
    <property type="protein sequence ID" value="BBB30232.1"/>
    <property type="molecule type" value="Genomic_DNA"/>
</dbReference>
<organism evidence="2 3">
    <name type="scientific">Neptunomonas japonica JAMM 1380</name>
    <dbReference type="NCBI Taxonomy" id="1441457"/>
    <lineage>
        <taxon>Bacteria</taxon>
        <taxon>Pseudomonadati</taxon>
        <taxon>Pseudomonadota</taxon>
        <taxon>Gammaproteobacteria</taxon>
        <taxon>Oceanospirillales</taxon>
        <taxon>Oceanospirillaceae</taxon>
        <taxon>Neptunomonas</taxon>
    </lineage>
</organism>
<evidence type="ECO:0000313" key="2">
    <source>
        <dbReference type="EMBL" id="BBB30232.1"/>
    </source>
</evidence>
<feature type="domain" description="HDOD" evidence="1">
    <location>
        <begin position="149"/>
        <end position="347"/>
    </location>
</feature>
<dbReference type="AlphaFoldDB" id="A0A7R6PHC6"/>
<protein>
    <recommendedName>
        <fullName evidence="1">HDOD domain-containing protein</fullName>
    </recommendedName>
</protein>
<proteinExistence type="predicted"/>
<dbReference type="CDD" id="cd00077">
    <property type="entry name" value="HDc"/>
    <property type="match status" value="1"/>
</dbReference>
<dbReference type="InterPro" id="IPR003607">
    <property type="entry name" value="HD/PDEase_dom"/>
</dbReference>
<evidence type="ECO:0000313" key="3">
    <source>
        <dbReference type="Proteomes" id="UP000595332"/>
    </source>
</evidence>
<dbReference type="SUPFAM" id="SSF109604">
    <property type="entry name" value="HD-domain/PDEase-like"/>
    <property type="match status" value="1"/>
</dbReference>
<gene>
    <name evidence="2" type="ORF">NEJAP_2286</name>
</gene>
<dbReference type="PANTHER" id="PTHR33525">
    <property type="match status" value="1"/>
</dbReference>
<dbReference type="InterPro" id="IPR052340">
    <property type="entry name" value="RNase_Y/CdgJ"/>
</dbReference>
<sequence>MSEKQISAEANIKMMLLDPHGEYLNWPKLLQKTQKSWEVFCIDDPEVLIARLKVDHYDAIIISSSVKDYTELSVLRRIQEISPSILRFQLGSKLETPKEMAQKLELTHRIFPDPSSIKQIAQTIEYLFKITRLINRPTLKHFISQKKQLPAAPTTYKALTQELSSDTTDARKIAAIVECDPALSAKMIQLVNSSYFGLPRQISHIPEAVSMIGIRMLRGLALSSQTSGIYPPHRNWKYFSFEKTNQRSLLVARLARDICQDIGVEKGIMEQAFLGGLLHDIGILVMASQDPAAYLKVLQYTVKEEKPLHAAERKIMGVYHGEVGAALMALWGIPALTVEAILFHPIPFLSKDQSFQPLTAVHVADALIPPVWQHNTSQMNSQLSEPYLERIGHLKDLHRWKLIAYDYKILMNSIEI</sequence>
<keyword evidence="3" id="KW-1185">Reference proteome</keyword>
<dbReference type="Pfam" id="PF08668">
    <property type="entry name" value="HDOD"/>
    <property type="match status" value="1"/>
</dbReference>
<reference evidence="2 3" key="1">
    <citation type="journal article" date="2008" name="Int. J. Syst. Evol. Microbiol.">
        <title>Neptunomonas japonica sp. nov., an Osedax japonicus symbiont-like bacterium isolated from sediment adjacent to sperm whale carcasses off Kagoshima, Japan.</title>
        <authorList>
            <person name="Miyazaki M."/>
            <person name="Nogi Y."/>
            <person name="Fujiwara Y."/>
            <person name="Kawato M."/>
            <person name="Kubokawa K."/>
            <person name="Horikoshi K."/>
        </authorList>
    </citation>
    <scope>NUCLEOTIDE SEQUENCE [LARGE SCALE GENOMIC DNA]</scope>
    <source>
        <strain evidence="2 3">JAMM 1380</strain>
    </source>
</reference>
<dbReference type="RefSeq" id="WP_201347434.1">
    <property type="nucleotide sequence ID" value="NZ_AP014546.1"/>
</dbReference>
<name>A0A7R6PHC6_9GAMM</name>
<evidence type="ECO:0000259" key="1">
    <source>
        <dbReference type="PROSITE" id="PS51833"/>
    </source>
</evidence>
<dbReference type="KEGG" id="njp:NEJAP_2286"/>